<keyword evidence="10" id="KW-1185">Reference proteome</keyword>
<protein>
    <submittedName>
        <fullName evidence="9">Alkanesulfonates transport system permease protein</fullName>
    </submittedName>
</protein>
<dbReference type="PANTHER" id="PTHR30151:SF20">
    <property type="entry name" value="ABC TRANSPORTER PERMEASE PROTEIN HI_0355-RELATED"/>
    <property type="match status" value="1"/>
</dbReference>
<feature type="transmembrane region" description="Helical" evidence="7">
    <location>
        <begin position="235"/>
        <end position="260"/>
    </location>
</feature>
<comment type="similarity">
    <text evidence="7">Belongs to the binding-protein-dependent transport system permease family.</text>
</comment>
<evidence type="ECO:0000256" key="1">
    <source>
        <dbReference type="ARBA" id="ARBA00004651"/>
    </source>
</evidence>
<reference evidence="9 10" key="1">
    <citation type="submission" date="2013-03" db="EMBL/GenBank/DDBJ databases">
        <authorList>
            <person name="Fiebig A."/>
            <person name="Goeker M."/>
            <person name="Klenk H.-P.P."/>
        </authorList>
    </citation>
    <scope>NUCLEOTIDE SEQUENCE [LARGE SCALE GENOMIC DNA]</scope>
    <source>
        <strain evidence="10">DSM 19469</strain>
    </source>
</reference>
<feature type="transmembrane region" description="Helical" evidence="7">
    <location>
        <begin position="159"/>
        <end position="178"/>
    </location>
</feature>
<dbReference type="PANTHER" id="PTHR30151">
    <property type="entry name" value="ALKANE SULFONATE ABC TRANSPORTER-RELATED, MEMBRANE SUBUNIT"/>
    <property type="match status" value="1"/>
</dbReference>
<feature type="transmembrane region" description="Helical" evidence="7">
    <location>
        <begin position="63"/>
        <end position="85"/>
    </location>
</feature>
<dbReference type="InterPro" id="IPR035906">
    <property type="entry name" value="MetI-like_sf"/>
</dbReference>
<evidence type="ECO:0000313" key="9">
    <source>
        <dbReference type="EMBL" id="AHM02986.1"/>
    </source>
</evidence>
<keyword evidence="2 7" id="KW-0813">Transport</keyword>
<organism evidence="9 10">
    <name type="scientific">Roseicyclus elongatus DSM 19469</name>
    <dbReference type="NCBI Taxonomy" id="1294273"/>
    <lineage>
        <taxon>Bacteria</taxon>
        <taxon>Pseudomonadati</taxon>
        <taxon>Pseudomonadota</taxon>
        <taxon>Alphaproteobacteria</taxon>
        <taxon>Rhodobacterales</taxon>
        <taxon>Roseobacteraceae</taxon>
        <taxon>Roseicyclus</taxon>
    </lineage>
</organism>
<feature type="transmembrane region" description="Helical" evidence="7">
    <location>
        <begin position="129"/>
        <end position="147"/>
    </location>
</feature>
<evidence type="ECO:0000259" key="8">
    <source>
        <dbReference type="PROSITE" id="PS50928"/>
    </source>
</evidence>
<keyword evidence="6 7" id="KW-0472">Membrane</keyword>
<feature type="domain" description="ABC transmembrane type-1" evidence="8">
    <location>
        <begin position="119"/>
        <end position="303"/>
    </location>
</feature>
<dbReference type="SUPFAM" id="SSF161098">
    <property type="entry name" value="MetI-like"/>
    <property type="match status" value="1"/>
</dbReference>
<evidence type="ECO:0000256" key="4">
    <source>
        <dbReference type="ARBA" id="ARBA00022692"/>
    </source>
</evidence>
<evidence type="ECO:0000256" key="7">
    <source>
        <dbReference type="RuleBase" id="RU363032"/>
    </source>
</evidence>
<dbReference type="Gene3D" id="1.10.3720.10">
    <property type="entry name" value="MetI-like"/>
    <property type="match status" value="1"/>
</dbReference>
<dbReference type="GO" id="GO:0005886">
    <property type="term" value="C:plasma membrane"/>
    <property type="evidence" value="ECO:0007669"/>
    <property type="project" value="UniProtKB-SubCell"/>
</dbReference>
<gene>
    <name evidence="9" type="ORF">roselon_00546</name>
</gene>
<feature type="transmembrane region" description="Helical" evidence="7">
    <location>
        <begin position="184"/>
        <end position="204"/>
    </location>
</feature>
<feature type="transmembrane region" description="Helical" evidence="7">
    <location>
        <begin position="20"/>
        <end position="43"/>
    </location>
</feature>
<dbReference type="HOGENOM" id="CLU_046113_2_1_5"/>
<dbReference type="Proteomes" id="UP000019593">
    <property type="component" value="Chromosome"/>
</dbReference>
<dbReference type="eggNOG" id="COG0600">
    <property type="taxonomic scope" value="Bacteria"/>
</dbReference>
<keyword evidence="4 7" id="KW-0812">Transmembrane</keyword>
<comment type="subcellular location">
    <subcellularLocation>
        <location evidence="1 7">Cell membrane</location>
        <topology evidence="1 7">Multi-pass membrane protein</topology>
    </subcellularLocation>
</comment>
<evidence type="ECO:0000256" key="5">
    <source>
        <dbReference type="ARBA" id="ARBA00022989"/>
    </source>
</evidence>
<sequence length="316" mass="32599">MGVLTIRAIRALDVEMTWGLATVATAVSILAYVAIGALARRVLLDAPPVILAAPSSTGRRSAVWLDSLLVPGLALGAWAGTIWLFDLNPFFAKGPGDVLAALVSAPDAGETRATIATALGETALFLLPGYFAGLVAGAALAMLLVLVPSLAGTAMPLAIALRSVPIVTTAPLVVLLIGRGALGTIVLVAVMVFFPTFVACLQGLRQAPGQIMAVLDSYAAGPVTRLIRVRVPAMLPAFFASARMAVPASVLAVTVVEWLATGSGIGSLMALSASLSDYDMLWSSVVLVAVLSALSYLAVGWVERRILARYAPEQLA</sequence>
<dbReference type="STRING" id="1294273.roselon_00546"/>
<feature type="transmembrane region" description="Helical" evidence="7">
    <location>
        <begin position="280"/>
        <end position="302"/>
    </location>
</feature>
<accession>W8S2M7</accession>
<evidence type="ECO:0000256" key="6">
    <source>
        <dbReference type="ARBA" id="ARBA00023136"/>
    </source>
</evidence>
<evidence type="ECO:0000313" key="10">
    <source>
        <dbReference type="Proteomes" id="UP000019593"/>
    </source>
</evidence>
<keyword evidence="5 7" id="KW-1133">Transmembrane helix</keyword>
<dbReference type="PROSITE" id="PS50928">
    <property type="entry name" value="ABC_TM1"/>
    <property type="match status" value="1"/>
</dbReference>
<dbReference type="Pfam" id="PF00528">
    <property type="entry name" value="BPD_transp_1"/>
    <property type="match status" value="1"/>
</dbReference>
<dbReference type="KEGG" id="red:roselon_00546"/>
<dbReference type="EMBL" id="CP004372">
    <property type="protein sequence ID" value="AHM02986.1"/>
    <property type="molecule type" value="Genomic_DNA"/>
</dbReference>
<keyword evidence="3" id="KW-1003">Cell membrane</keyword>
<name>W8S2M7_9RHOB</name>
<proteinExistence type="inferred from homology"/>
<dbReference type="AlphaFoldDB" id="W8S2M7"/>
<dbReference type="GO" id="GO:0055085">
    <property type="term" value="P:transmembrane transport"/>
    <property type="evidence" value="ECO:0007669"/>
    <property type="project" value="InterPro"/>
</dbReference>
<dbReference type="InterPro" id="IPR000515">
    <property type="entry name" value="MetI-like"/>
</dbReference>
<evidence type="ECO:0000256" key="3">
    <source>
        <dbReference type="ARBA" id="ARBA00022475"/>
    </source>
</evidence>
<evidence type="ECO:0000256" key="2">
    <source>
        <dbReference type="ARBA" id="ARBA00022448"/>
    </source>
</evidence>